<accession>A0A553WH12</accession>
<gene>
    <name evidence="2" type="ORF">FOM92_00615</name>
</gene>
<name>A0A553WH12_9SPHN</name>
<organism evidence="2 3">
    <name type="scientific">Sphingorhabdus contaminans</name>
    <dbReference type="NCBI Taxonomy" id="1343899"/>
    <lineage>
        <taxon>Bacteria</taxon>
        <taxon>Pseudomonadati</taxon>
        <taxon>Pseudomonadota</taxon>
        <taxon>Alphaproteobacteria</taxon>
        <taxon>Sphingomonadales</taxon>
        <taxon>Sphingomonadaceae</taxon>
        <taxon>Sphingorhabdus</taxon>
    </lineage>
</organism>
<sequence length="157" mass="16776">MVDDRLPAGTWEEKIERIRQVSEVKYGHTTIAANSSANWLLGAATTANSAGFYFAMSAPNAWLTISAALAFVLALTLTFACGYFVTRVHALDAESADFMRQADLETFKEQSKGSSEATDDSLNSSAWLQRTAIASLTLMCLGGLLLVASKGSALIAM</sequence>
<evidence type="ECO:0000313" key="2">
    <source>
        <dbReference type="EMBL" id="TSB03983.1"/>
    </source>
</evidence>
<reference evidence="2 3" key="1">
    <citation type="submission" date="2019-07" db="EMBL/GenBank/DDBJ databases">
        <authorList>
            <person name="Park M."/>
        </authorList>
    </citation>
    <scope>NUCLEOTIDE SEQUENCE [LARGE SCALE GENOMIC DNA]</scope>
    <source>
        <strain evidence="2 3">KCTC32445</strain>
    </source>
</reference>
<feature type="transmembrane region" description="Helical" evidence="1">
    <location>
        <begin position="127"/>
        <end position="148"/>
    </location>
</feature>
<dbReference type="EMBL" id="VKKU01000001">
    <property type="protein sequence ID" value="TSB03983.1"/>
    <property type="molecule type" value="Genomic_DNA"/>
</dbReference>
<dbReference type="RefSeq" id="WP_143774856.1">
    <property type="nucleotide sequence ID" value="NZ_VKKU01000001.1"/>
</dbReference>
<comment type="caution">
    <text evidence="2">The sequence shown here is derived from an EMBL/GenBank/DDBJ whole genome shotgun (WGS) entry which is preliminary data.</text>
</comment>
<proteinExistence type="predicted"/>
<dbReference type="Proteomes" id="UP000320160">
    <property type="component" value="Unassembled WGS sequence"/>
</dbReference>
<protein>
    <submittedName>
        <fullName evidence="2">Uncharacterized protein</fullName>
    </submittedName>
</protein>
<evidence type="ECO:0000256" key="1">
    <source>
        <dbReference type="SAM" id="Phobius"/>
    </source>
</evidence>
<dbReference type="AlphaFoldDB" id="A0A553WH12"/>
<keyword evidence="3" id="KW-1185">Reference proteome</keyword>
<evidence type="ECO:0000313" key="3">
    <source>
        <dbReference type="Proteomes" id="UP000320160"/>
    </source>
</evidence>
<keyword evidence="1" id="KW-0812">Transmembrane</keyword>
<keyword evidence="1" id="KW-1133">Transmembrane helix</keyword>
<feature type="transmembrane region" description="Helical" evidence="1">
    <location>
        <begin position="61"/>
        <end position="85"/>
    </location>
</feature>
<keyword evidence="1" id="KW-0472">Membrane</keyword>